<dbReference type="HOGENOM" id="CLU_876939_0_0_11"/>
<name>A0A060ZMK0_9ACTN</name>
<dbReference type="PROSITE" id="PS50110">
    <property type="entry name" value="RESPONSE_REGULATORY"/>
    <property type="match status" value="1"/>
</dbReference>
<dbReference type="EMBL" id="LK022848">
    <property type="protein sequence ID" value="CDR07345.1"/>
    <property type="molecule type" value="Genomic_DNA"/>
</dbReference>
<dbReference type="EMBL" id="JAGGLR010000008">
    <property type="protein sequence ID" value="MBP2062447.1"/>
    <property type="molecule type" value="Genomic_DNA"/>
</dbReference>
<evidence type="ECO:0000256" key="2">
    <source>
        <dbReference type="ARBA" id="ARBA00023015"/>
    </source>
</evidence>
<dbReference type="SUPFAM" id="SSF46894">
    <property type="entry name" value="C-terminal effector domain of the bipartite response regulators"/>
    <property type="match status" value="1"/>
</dbReference>
<dbReference type="GO" id="GO:0000160">
    <property type="term" value="P:phosphorelay signal transduction system"/>
    <property type="evidence" value="ECO:0007669"/>
    <property type="project" value="InterPro"/>
</dbReference>
<dbReference type="Proteomes" id="UP000756710">
    <property type="component" value="Unassembled WGS sequence"/>
</dbReference>
<dbReference type="GO" id="GO:0003677">
    <property type="term" value="F:DNA binding"/>
    <property type="evidence" value="ECO:0007669"/>
    <property type="project" value="UniProtKB-KW"/>
</dbReference>
<dbReference type="SMART" id="SM00421">
    <property type="entry name" value="HTH_LUXR"/>
    <property type="match status" value="1"/>
</dbReference>
<proteinExistence type="inferred from homology"/>
<reference evidence="9 10" key="2">
    <citation type="submission" date="2021-03" db="EMBL/GenBank/DDBJ databases">
        <title>Genomic Encyclopedia of Type Strains, Phase IV (KMG-IV): sequencing the most valuable type-strain genomes for metagenomic binning, comparative biology and taxonomic classification.</title>
        <authorList>
            <person name="Goeker M."/>
        </authorList>
    </citation>
    <scope>NUCLEOTIDE SEQUENCE [LARGE SCALE GENOMIC DNA]</scope>
    <source>
        <strain evidence="9 10">DSM 41954</strain>
    </source>
</reference>
<keyword evidence="4 9" id="KW-0238">DNA-binding</keyword>
<reference evidence="8" key="1">
    <citation type="submission" date="2014-05" db="EMBL/GenBank/DDBJ databases">
        <authorList>
            <person name="Horn Fabian"/>
        </authorList>
    </citation>
    <scope>NUCLEOTIDE SEQUENCE</scope>
</reference>
<evidence type="ECO:0000256" key="3">
    <source>
        <dbReference type="ARBA" id="ARBA00023082"/>
    </source>
</evidence>
<evidence type="ECO:0000259" key="7">
    <source>
        <dbReference type="PROSITE" id="PS50110"/>
    </source>
</evidence>
<dbReference type="InterPro" id="IPR036388">
    <property type="entry name" value="WH-like_DNA-bd_sf"/>
</dbReference>
<dbReference type="PANTHER" id="PTHR43214">
    <property type="entry name" value="TWO-COMPONENT RESPONSE REGULATOR"/>
    <property type="match status" value="1"/>
</dbReference>
<protein>
    <submittedName>
        <fullName evidence="9">DNA-binding NarL/FixJ family response regulator</fullName>
    </submittedName>
</protein>
<accession>A0A060ZMK0</accession>
<dbReference type="GO" id="GO:0016987">
    <property type="term" value="F:sigma factor activity"/>
    <property type="evidence" value="ECO:0007669"/>
    <property type="project" value="UniProtKB-KW"/>
</dbReference>
<evidence type="ECO:0000313" key="8">
    <source>
        <dbReference type="EMBL" id="CDR07345.1"/>
    </source>
</evidence>
<dbReference type="SUPFAM" id="SSF52172">
    <property type="entry name" value="CheY-like"/>
    <property type="match status" value="1"/>
</dbReference>
<dbReference type="InterPro" id="IPR013249">
    <property type="entry name" value="RNA_pol_sigma70_r4_t2"/>
</dbReference>
<evidence type="ECO:0000313" key="10">
    <source>
        <dbReference type="Proteomes" id="UP000756710"/>
    </source>
</evidence>
<dbReference type="Gene3D" id="3.40.50.2300">
    <property type="match status" value="1"/>
</dbReference>
<evidence type="ECO:0000313" key="9">
    <source>
        <dbReference type="EMBL" id="MBP2062447.1"/>
    </source>
</evidence>
<dbReference type="RefSeq" id="WP_044571047.1">
    <property type="nucleotide sequence ID" value="NZ_BAABDR010000003.1"/>
</dbReference>
<keyword evidence="10" id="KW-1185">Reference proteome</keyword>
<dbReference type="PANTHER" id="PTHR43214:SF37">
    <property type="entry name" value="TRANSCRIPTIONAL REGULATORY PROTEIN YDFI"/>
    <property type="match status" value="1"/>
</dbReference>
<dbReference type="Gene3D" id="1.10.10.10">
    <property type="entry name" value="Winged helix-like DNA-binding domain superfamily/Winged helix DNA-binding domain"/>
    <property type="match status" value="1"/>
</dbReference>
<keyword evidence="2" id="KW-0805">Transcription regulation</keyword>
<dbReference type="InterPro" id="IPR039420">
    <property type="entry name" value="WalR-like"/>
</dbReference>
<feature type="domain" description="Response regulatory" evidence="7">
    <location>
        <begin position="15"/>
        <end position="124"/>
    </location>
</feature>
<evidence type="ECO:0000256" key="4">
    <source>
        <dbReference type="ARBA" id="ARBA00023125"/>
    </source>
</evidence>
<evidence type="ECO:0000256" key="6">
    <source>
        <dbReference type="PROSITE-ProRule" id="PRU00169"/>
    </source>
</evidence>
<dbReference type="InterPro" id="IPR001789">
    <property type="entry name" value="Sig_transdc_resp-reg_receiver"/>
</dbReference>
<dbReference type="GO" id="GO:0006352">
    <property type="term" value="P:DNA-templated transcription initiation"/>
    <property type="evidence" value="ECO:0007669"/>
    <property type="project" value="InterPro"/>
</dbReference>
<organism evidence="8">
    <name type="scientific">Streptomyces iranensis</name>
    <dbReference type="NCBI Taxonomy" id="576784"/>
    <lineage>
        <taxon>Bacteria</taxon>
        <taxon>Bacillati</taxon>
        <taxon>Actinomycetota</taxon>
        <taxon>Actinomycetes</taxon>
        <taxon>Kitasatosporales</taxon>
        <taxon>Streptomycetaceae</taxon>
        <taxon>Streptomyces</taxon>
        <taxon>Streptomyces violaceusniger group</taxon>
    </lineage>
</organism>
<sequence>MRDESAEYGPKQPLQVAVVEDHEMTRRGLVAALNADPRLTVVSEVDSVEQLEVSGAEYDVCVADMMGVGTAEQFADLVRRSDVVVCTAAEQWRQRVAPWVCGAKAVFGKTVGAAVLANAVWDARNHPHWLKPHLASALETAVRECGLSVPPYFADLLGRTARGGRVAWILEELGVSEKRYGEDLRDFRMQCARAGLGQLTLLDALYMASSAEQPPAHEPVVFSPWAAGLSEGQVRALEWYADGYSYEETAAHLDVKVSTVRTQIDRAMTACGINSKPADIRMMFAMYVCSRHTKPDLLLRRLTELGAHPPRRGGAER</sequence>
<feature type="modified residue" description="4-aspartylphosphate" evidence="6">
    <location>
        <position position="64"/>
    </location>
</feature>
<keyword evidence="5" id="KW-0804">Transcription</keyword>
<dbReference type="InterPro" id="IPR000792">
    <property type="entry name" value="Tscrpt_reg_LuxR_C"/>
</dbReference>
<dbReference type="AlphaFoldDB" id="A0A060ZMK0"/>
<evidence type="ECO:0000256" key="5">
    <source>
        <dbReference type="ARBA" id="ARBA00023163"/>
    </source>
</evidence>
<comment type="similarity">
    <text evidence="1">Belongs to the sigma-70 factor family. ECF subfamily.</text>
</comment>
<keyword evidence="6" id="KW-0597">Phosphoprotein</keyword>
<dbReference type="Pfam" id="PF08281">
    <property type="entry name" value="Sigma70_r4_2"/>
    <property type="match status" value="1"/>
</dbReference>
<gene>
    <name evidence="9" type="ORF">J2Z30_003463</name>
    <name evidence="8" type="ORF">SIRAN4085</name>
</gene>
<dbReference type="SMART" id="SM00448">
    <property type="entry name" value="REC"/>
    <property type="match status" value="1"/>
</dbReference>
<dbReference type="InterPro" id="IPR016032">
    <property type="entry name" value="Sig_transdc_resp-reg_C-effctor"/>
</dbReference>
<keyword evidence="3" id="KW-0731">Sigma factor</keyword>
<dbReference type="InterPro" id="IPR011006">
    <property type="entry name" value="CheY-like_superfamily"/>
</dbReference>
<evidence type="ECO:0000256" key="1">
    <source>
        <dbReference type="ARBA" id="ARBA00010641"/>
    </source>
</evidence>